<dbReference type="EMBL" id="NHTK01005941">
    <property type="protein sequence ID" value="PPQ70769.1"/>
    <property type="molecule type" value="Genomic_DNA"/>
</dbReference>
<feature type="compositionally biased region" description="Polar residues" evidence="1">
    <location>
        <begin position="224"/>
        <end position="238"/>
    </location>
</feature>
<feature type="compositionally biased region" description="Polar residues" evidence="1">
    <location>
        <begin position="313"/>
        <end position="326"/>
    </location>
</feature>
<gene>
    <name evidence="3" type="ORF">CVT24_001056</name>
</gene>
<accession>A0A409VWZ3</accession>
<protein>
    <submittedName>
        <fullName evidence="3">Uncharacterized protein</fullName>
    </submittedName>
</protein>
<dbReference type="InParanoid" id="A0A409VWZ3"/>
<dbReference type="AlphaFoldDB" id="A0A409VWZ3"/>
<feature type="transmembrane region" description="Helical" evidence="2">
    <location>
        <begin position="489"/>
        <end position="512"/>
    </location>
</feature>
<dbReference type="Proteomes" id="UP000284842">
    <property type="component" value="Unassembled WGS sequence"/>
</dbReference>
<feature type="region of interest" description="Disordered" evidence="1">
    <location>
        <begin position="1"/>
        <end position="29"/>
    </location>
</feature>
<feature type="region of interest" description="Disordered" evidence="1">
    <location>
        <begin position="312"/>
        <end position="350"/>
    </location>
</feature>
<comment type="caution">
    <text evidence="3">The sequence shown here is derived from an EMBL/GenBank/DDBJ whole genome shotgun (WGS) entry which is preliminary data.</text>
</comment>
<name>A0A409VWZ3_9AGAR</name>
<feature type="region of interest" description="Disordered" evidence="1">
    <location>
        <begin position="186"/>
        <end position="243"/>
    </location>
</feature>
<keyword evidence="4" id="KW-1185">Reference proteome</keyword>
<feature type="compositionally biased region" description="Polar residues" evidence="1">
    <location>
        <begin position="49"/>
        <end position="64"/>
    </location>
</feature>
<reference evidence="3 4" key="1">
    <citation type="journal article" date="2018" name="Evol. Lett.">
        <title>Horizontal gene cluster transfer increased hallucinogenic mushroom diversity.</title>
        <authorList>
            <person name="Reynolds H.T."/>
            <person name="Vijayakumar V."/>
            <person name="Gluck-Thaler E."/>
            <person name="Korotkin H.B."/>
            <person name="Matheny P.B."/>
            <person name="Slot J.C."/>
        </authorList>
    </citation>
    <scope>NUCLEOTIDE SEQUENCE [LARGE SCALE GENOMIC DNA]</scope>
    <source>
        <strain evidence="3 4">2629</strain>
    </source>
</reference>
<evidence type="ECO:0000313" key="4">
    <source>
        <dbReference type="Proteomes" id="UP000284842"/>
    </source>
</evidence>
<feature type="compositionally biased region" description="Basic and acidic residues" evidence="1">
    <location>
        <begin position="330"/>
        <end position="339"/>
    </location>
</feature>
<keyword evidence="2" id="KW-1133">Transmembrane helix</keyword>
<feature type="compositionally biased region" description="Low complexity" evidence="1">
    <location>
        <begin position="65"/>
        <end position="76"/>
    </location>
</feature>
<organism evidence="3 4">
    <name type="scientific">Panaeolus cyanescens</name>
    <dbReference type="NCBI Taxonomy" id="181874"/>
    <lineage>
        <taxon>Eukaryota</taxon>
        <taxon>Fungi</taxon>
        <taxon>Dikarya</taxon>
        <taxon>Basidiomycota</taxon>
        <taxon>Agaricomycotina</taxon>
        <taxon>Agaricomycetes</taxon>
        <taxon>Agaricomycetidae</taxon>
        <taxon>Agaricales</taxon>
        <taxon>Agaricineae</taxon>
        <taxon>Galeropsidaceae</taxon>
        <taxon>Panaeolus</taxon>
    </lineage>
</organism>
<sequence>MQQPKDASKPWSKGVRHSHAPSLDTNASGIAESTISLGLARFPEPPASIPSTPTRYNFGKSNHTPSSPVSSVRRGPLPQPPPQNLPQQGSSLAQATFARNQHPTKHTQPSYNIHSSSPSSSSNVVPGYDWQDSASTIDVDATEDRLLPTSLITSLLQENREIRRAKRNSLTSDAMSGISEMTYPPILNRAEPYDPLQPSSSRSAARGVPHTKSQPPSAFPHGTKLSNRTSGDSETLHSLQGHPAIRTASLSRATRIQGASIVGVAPATLQTVSSASQISSTQDSDTIRSYEKGYQNRLTTTYESGDDDISQIKAYNNSDHNPSNLVQRRPQPEGHKPDVQGRSSIHSAKSAAPSFISKISGVSLRRVFNWRRAKPLPPVPIIPHIPIIEQHARQQEDEAAPLPDLVDRAGTLRDLLEKGHHPHDSLHSYQRFPDSSTHDVYEAPSRKMYGYPESRHTKLSFGSPASHITAPDEPLPATTLTPKHKNRRLCIAFSVFVIVVLAAIGVGVGVSLSRKKTVLPLCSGNFTGSTCQLDATCVCTASTPCNGLAQSVLDLVPVVNQIFTVNKTAASAYTDLWLMQGMTSTTNCVSQALVIDVGKNLDQTSFPNRTRWAQAALLWNAIQTQDAEASTNLQQFVKALPWSNIASFDGPTTSKDFAITIAGYTFDFAAQTVKQPTASFVTLGQPPNSQIQKVDSATQNTLDRMYGFAQASSIQRQVALKKYWSSVLLQEPENLATFKSVLAVAPIQLPFNASSRSIRSLYASTPSGPFPPPLSCFPNLNSTLRSNLNNFEEIIFGLSSTSNPAQFDPSCYPTRPIYGVLDVLQLRLPFLDSRNGLPRQAVTLMREAGPRAVIYNGELFSPSSASTPNIAASQQDPRQYGTLNLFDHVVLQYLMSMPNLSVATAVIQFVLGLANQGAVPPPLNSPLTEALPSLPSLEVAIFGTVDPADLVNSVSPLTNPLGSLFYGSNDGAALRNWTINTIGGPVVWTLNATSPLVVRDSSLGPGTLNDIWNAAAQAVARNDPTVGIGNVTLSLQQTNSFSP</sequence>
<evidence type="ECO:0000256" key="1">
    <source>
        <dbReference type="SAM" id="MobiDB-lite"/>
    </source>
</evidence>
<evidence type="ECO:0000313" key="3">
    <source>
        <dbReference type="EMBL" id="PPQ70769.1"/>
    </source>
</evidence>
<dbReference type="OrthoDB" id="5595612at2759"/>
<feature type="compositionally biased region" description="Polar residues" evidence="1">
    <location>
        <begin position="89"/>
        <end position="114"/>
    </location>
</feature>
<proteinExistence type="predicted"/>
<keyword evidence="2" id="KW-0812">Transmembrane</keyword>
<evidence type="ECO:0000256" key="2">
    <source>
        <dbReference type="SAM" id="Phobius"/>
    </source>
</evidence>
<dbReference type="STRING" id="181874.A0A409VWZ3"/>
<keyword evidence="2" id="KW-0472">Membrane</keyword>
<feature type="region of interest" description="Disordered" evidence="1">
    <location>
        <begin position="41"/>
        <end position="127"/>
    </location>
</feature>